<dbReference type="HOGENOM" id="CLU_069132_3_0_0"/>
<evidence type="ECO:0000313" key="11">
    <source>
        <dbReference type="EMBL" id="EHO41628.1"/>
    </source>
</evidence>
<dbReference type="Pfam" id="PF04039">
    <property type="entry name" value="MnhB"/>
    <property type="match status" value="1"/>
</dbReference>
<keyword evidence="6 7" id="KW-0472">Membrane</keyword>
<sequence length="230" mass="24764">MIKRVISFMVLLGFAFIFGKMLINWLPMSELNGVARAYVEREPQELGAVNVVTAIVVTYRGLDTLGEVSVLFLAATGVALLLRRRKNSTQNKENKRPASEFLKTGSSLLMPFIVMFGVYIFINGHLSPGGGFQGGAVIASAMLLMLLTFPDYRLNHTVLGWVESASGVSYVLVGVLGLLLAGGFLDNRILPLGTYGAILSAGAIPLIYVFIGLKVGAELAGVLENLKQEQ</sequence>
<comment type="subcellular location">
    <subcellularLocation>
        <location evidence="1">Cell membrane</location>
        <topology evidence="1">Multi-pass membrane protein</topology>
    </subcellularLocation>
</comment>
<dbReference type="PaxDb" id="880073-Calab_2016"/>
<dbReference type="Pfam" id="PF20501">
    <property type="entry name" value="MbhE"/>
    <property type="match status" value="1"/>
</dbReference>
<keyword evidence="12" id="KW-1185">Reference proteome</keyword>
<dbReference type="AlphaFoldDB" id="H1XUS9"/>
<evidence type="ECO:0000313" key="10">
    <source>
        <dbReference type="EMBL" id="APF17532.1"/>
    </source>
</evidence>
<dbReference type="KEGG" id="caby:Cabys_781"/>
<dbReference type="PANTHER" id="PTHR33932:SF4">
    <property type="entry name" value="NA(+)_H(+) ANTIPORTER SUBUNIT B"/>
    <property type="match status" value="1"/>
</dbReference>
<dbReference type="PANTHER" id="PTHR33932">
    <property type="entry name" value="NA(+)/H(+) ANTIPORTER SUBUNIT B"/>
    <property type="match status" value="1"/>
</dbReference>
<dbReference type="InterPro" id="IPR050622">
    <property type="entry name" value="CPA3_antiporter_subunitB"/>
</dbReference>
<feature type="transmembrane region" description="Helical" evidence="7">
    <location>
        <begin position="105"/>
        <end position="126"/>
    </location>
</feature>
<evidence type="ECO:0000256" key="1">
    <source>
        <dbReference type="ARBA" id="ARBA00004651"/>
    </source>
</evidence>
<evidence type="ECO:0000256" key="3">
    <source>
        <dbReference type="ARBA" id="ARBA00022475"/>
    </source>
</evidence>
<keyword evidence="5 7" id="KW-1133">Transmembrane helix</keyword>
<dbReference type="EMBL" id="CM001402">
    <property type="protein sequence ID" value="EHO41628.1"/>
    <property type="molecule type" value="Genomic_DNA"/>
</dbReference>
<dbReference type="GO" id="GO:0005886">
    <property type="term" value="C:plasma membrane"/>
    <property type="evidence" value="ECO:0007669"/>
    <property type="project" value="UniProtKB-SubCell"/>
</dbReference>
<accession>H1XUS9</accession>
<dbReference type="Proteomes" id="UP000004671">
    <property type="component" value="Chromosome"/>
</dbReference>
<gene>
    <name evidence="10" type="ORF">Cabys_781</name>
    <name evidence="11" type="ORF">Calab_2016</name>
</gene>
<name>H1XUS9_CALAY</name>
<evidence type="ECO:0000313" key="13">
    <source>
        <dbReference type="Proteomes" id="UP000183868"/>
    </source>
</evidence>
<evidence type="ECO:0000259" key="9">
    <source>
        <dbReference type="Pfam" id="PF20501"/>
    </source>
</evidence>
<reference evidence="10 13" key="2">
    <citation type="submission" date="2016-11" db="EMBL/GenBank/DDBJ databases">
        <title>Genomic analysis of Caldithrix abyssi and proposal of a novel bacterial phylum Caldithrichaeota.</title>
        <authorList>
            <person name="Kublanov I."/>
            <person name="Sigalova O."/>
            <person name="Gavrilov S."/>
            <person name="Lebedinsky A."/>
            <person name="Ivanova N."/>
            <person name="Daum C."/>
            <person name="Reddy T."/>
            <person name="Klenk H.P."/>
            <person name="Goker M."/>
            <person name="Reva O."/>
            <person name="Miroshnichenko M."/>
            <person name="Kyprides N."/>
            <person name="Woyke T."/>
            <person name="Gelfand M."/>
        </authorList>
    </citation>
    <scope>NUCLEOTIDE SEQUENCE [LARGE SCALE GENOMIC DNA]</scope>
    <source>
        <strain evidence="10 13">LF13</strain>
    </source>
</reference>
<dbReference type="InParanoid" id="H1XUS9"/>
<evidence type="ECO:0000256" key="6">
    <source>
        <dbReference type="ARBA" id="ARBA00023136"/>
    </source>
</evidence>
<feature type="transmembrane region" description="Helical" evidence="7">
    <location>
        <begin position="161"/>
        <end position="183"/>
    </location>
</feature>
<dbReference type="InterPro" id="IPR046806">
    <property type="entry name" value="MrpA_C/MbhE"/>
</dbReference>
<dbReference type="InterPro" id="IPR007182">
    <property type="entry name" value="MnhB"/>
</dbReference>
<keyword evidence="4 7" id="KW-0812">Transmembrane</keyword>
<feature type="transmembrane region" description="Helical" evidence="7">
    <location>
        <begin position="132"/>
        <end position="149"/>
    </location>
</feature>
<comment type="similarity">
    <text evidence="2">Belongs to the CPA3 antiporters (TC 2.A.63) subunit B family.</text>
</comment>
<dbReference type="RefSeq" id="WP_006928794.1">
    <property type="nucleotide sequence ID" value="NZ_CM001402.1"/>
</dbReference>
<dbReference type="eggNOG" id="COG2111">
    <property type="taxonomic scope" value="Bacteria"/>
</dbReference>
<reference evidence="11 12" key="1">
    <citation type="submission" date="2011-09" db="EMBL/GenBank/DDBJ databases">
        <title>The permanent draft genome of Caldithrix abyssi DSM 13497.</title>
        <authorList>
            <consortium name="US DOE Joint Genome Institute (JGI-PGF)"/>
            <person name="Lucas S."/>
            <person name="Han J."/>
            <person name="Lapidus A."/>
            <person name="Bruce D."/>
            <person name="Goodwin L."/>
            <person name="Pitluck S."/>
            <person name="Peters L."/>
            <person name="Kyrpides N."/>
            <person name="Mavromatis K."/>
            <person name="Ivanova N."/>
            <person name="Mikhailova N."/>
            <person name="Chertkov O."/>
            <person name="Detter J.C."/>
            <person name="Tapia R."/>
            <person name="Han C."/>
            <person name="Land M."/>
            <person name="Hauser L."/>
            <person name="Markowitz V."/>
            <person name="Cheng J.-F."/>
            <person name="Hugenholtz P."/>
            <person name="Woyke T."/>
            <person name="Wu D."/>
            <person name="Spring S."/>
            <person name="Brambilla E."/>
            <person name="Klenk H.-P."/>
            <person name="Eisen J.A."/>
        </authorList>
    </citation>
    <scope>NUCLEOTIDE SEQUENCE [LARGE SCALE GENOMIC DNA]</scope>
    <source>
        <strain evidence="11 12">DSM 13497</strain>
    </source>
</reference>
<feature type="transmembrane region" description="Helical" evidence="7">
    <location>
        <begin position="189"/>
        <end position="211"/>
    </location>
</feature>
<keyword evidence="3" id="KW-1003">Cell membrane</keyword>
<evidence type="ECO:0000256" key="2">
    <source>
        <dbReference type="ARBA" id="ARBA00009425"/>
    </source>
</evidence>
<dbReference type="STRING" id="880073.Cabys_781"/>
<organism evidence="11 12">
    <name type="scientific">Caldithrix abyssi DSM 13497</name>
    <dbReference type="NCBI Taxonomy" id="880073"/>
    <lineage>
        <taxon>Bacteria</taxon>
        <taxon>Pseudomonadati</taxon>
        <taxon>Calditrichota</taxon>
        <taxon>Calditrichia</taxon>
        <taxon>Calditrichales</taxon>
        <taxon>Calditrichaceae</taxon>
        <taxon>Caldithrix</taxon>
    </lineage>
</organism>
<dbReference type="OrthoDB" id="2085045at2"/>
<evidence type="ECO:0000256" key="7">
    <source>
        <dbReference type="SAM" id="Phobius"/>
    </source>
</evidence>
<feature type="transmembrane region" description="Helical" evidence="7">
    <location>
        <begin position="68"/>
        <end position="84"/>
    </location>
</feature>
<feature type="domain" description="Na+/H+ antiporter MnhB subunit-related protein" evidence="8">
    <location>
        <begin position="102"/>
        <end position="219"/>
    </location>
</feature>
<evidence type="ECO:0000259" key="8">
    <source>
        <dbReference type="Pfam" id="PF04039"/>
    </source>
</evidence>
<proteinExistence type="inferred from homology"/>
<evidence type="ECO:0000256" key="4">
    <source>
        <dbReference type="ARBA" id="ARBA00022692"/>
    </source>
</evidence>
<feature type="transmembrane region" description="Helical" evidence="7">
    <location>
        <begin position="6"/>
        <end position="26"/>
    </location>
</feature>
<evidence type="ECO:0000313" key="12">
    <source>
        <dbReference type="Proteomes" id="UP000004671"/>
    </source>
</evidence>
<feature type="domain" description="MrpA C-terminal/MbhE" evidence="9">
    <location>
        <begin position="28"/>
        <end position="89"/>
    </location>
</feature>
<dbReference type="Proteomes" id="UP000183868">
    <property type="component" value="Chromosome"/>
</dbReference>
<dbReference type="EMBL" id="CP018099">
    <property type="protein sequence ID" value="APF17532.1"/>
    <property type="molecule type" value="Genomic_DNA"/>
</dbReference>
<protein>
    <submittedName>
        <fullName evidence="10">Multicomponent Na+:H+ antiporter subunit B</fullName>
    </submittedName>
    <submittedName>
        <fullName evidence="11">Na+/H+ antiporter MnhB subunit-related protein</fullName>
    </submittedName>
</protein>
<evidence type="ECO:0000256" key="5">
    <source>
        <dbReference type="ARBA" id="ARBA00022989"/>
    </source>
</evidence>